<feature type="transmembrane region" description="Helical" evidence="1">
    <location>
        <begin position="39"/>
        <end position="61"/>
    </location>
</feature>
<organism evidence="2">
    <name type="scientific">marine sediment metagenome</name>
    <dbReference type="NCBI Taxonomy" id="412755"/>
    <lineage>
        <taxon>unclassified sequences</taxon>
        <taxon>metagenomes</taxon>
        <taxon>ecological metagenomes</taxon>
    </lineage>
</organism>
<sequence>SEIDCEVSTPDAIYELITNESYPDREFYVQKTFTYGEAIVIWFLTIFTIFFIAKTVFNFLWKK</sequence>
<accession>X1LJ26</accession>
<reference evidence="2" key="1">
    <citation type="journal article" date="2014" name="Front. Microbiol.">
        <title>High frequency of phylogenetically diverse reductive dehalogenase-homologous genes in deep subseafloor sedimentary metagenomes.</title>
        <authorList>
            <person name="Kawai M."/>
            <person name="Futagami T."/>
            <person name="Toyoda A."/>
            <person name="Takaki Y."/>
            <person name="Nishi S."/>
            <person name="Hori S."/>
            <person name="Arai W."/>
            <person name="Tsubouchi T."/>
            <person name="Morono Y."/>
            <person name="Uchiyama I."/>
            <person name="Ito T."/>
            <person name="Fujiyama A."/>
            <person name="Inagaki F."/>
            <person name="Takami H."/>
        </authorList>
    </citation>
    <scope>NUCLEOTIDE SEQUENCE</scope>
    <source>
        <strain evidence="2">Expedition CK06-06</strain>
    </source>
</reference>
<feature type="non-terminal residue" evidence="2">
    <location>
        <position position="1"/>
    </location>
</feature>
<protein>
    <submittedName>
        <fullName evidence="2">Uncharacterized protein</fullName>
    </submittedName>
</protein>
<proteinExistence type="predicted"/>
<gene>
    <name evidence="2" type="ORF">S06H3_21454</name>
</gene>
<evidence type="ECO:0000313" key="2">
    <source>
        <dbReference type="EMBL" id="GAI05846.1"/>
    </source>
</evidence>
<name>X1LJ26_9ZZZZ</name>
<keyword evidence="1" id="KW-1133">Transmembrane helix</keyword>
<keyword evidence="1" id="KW-0472">Membrane</keyword>
<evidence type="ECO:0000256" key="1">
    <source>
        <dbReference type="SAM" id="Phobius"/>
    </source>
</evidence>
<keyword evidence="1" id="KW-0812">Transmembrane</keyword>
<comment type="caution">
    <text evidence="2">The sequence shown here is derived from an EMBL/GenBank/DDBJ whole genome shotgun (WGS) entry which is preliminary data.</text>
</comment>
<dbReference type="AlphaFoldDB" id="X1LJ26"/>
<dbReference type="EMBL" id="BARV01011271">
    <property type="protein sequence ID" value="GAI05846.1"/>
    <property type="molecule type" value="Genomic_DNA"/>
</dbReference>